<dbReference type="Pfam" id="PF00440">
    <property type="entry name" value="TetR_N"/>
    <property type="match status" value="1"/>
</dbReference>
<gene>
    <name evidence="6" type="ORF">M0H32_03240</name>
</gene>
<feature type="domain" description="HTH tetR-type" evidence="5">
    <location>
        <begin position="10"/>
        <end position="70"/>
    </location>
</feature>
<comment type="caution">
    <text evidence="6">The sequence shown here is derived from an EMBL/GenBank/DDBJ whole genome shotgun (WGS) entry which is preliminary data.</text>
</comment>
<evidence type="ECO:0000259" key="5">
    <source>
        <dbReference type="PROSITE" id="PS50977"/>
    </source>
</evidence>
<keyword evidence="1" id="KW-0805">Transcription regulation</keyword>
<evidence type="ECO:0000313" key="7">
    <source>
        <dbReference type="Proteomes" id="UP001431221"/>
    </source>
</evidence>
<dbReference type="InterPro" id="IPR050109">
    <property type="entry name" value="HTH-type_TetR-like_transc_reg"/>
</dbReference>
<evidence type="ECO:0000313" key="6">
    <source>
        <dbReference type="EMBL" id="MCK7611166.1"/>
    </source>
</evidence>
<dbReference type="SUPFAM" id="SSF46689">
    <property type="entry name" value="Homeodomain-like"/>
    <property type="match status" value="1"/>
</dbReference>
<name>A0ABT0GP18_9HYPH</name>
<accession>A0ABT0GP18</accession>
<organism evidence="6 7">
    <name type="scientific">Roseibium sediminicola</name>
    <dbReference type="NCBI Taxonomy" id="2933272"/>
    <lineage>
        <taxon>Bacteria</taxon>
        <taxon>Pseudomonadati</taxon>
        <taxon>Pseudomonadota</taxon>
        <taxon>Alphaproteobacteria</taxon>
        <taxon>Hyphomicrobiales</taxon>
        <taxon>Stappiaceae</taxon>
        <taxon>Roseibium</taxon>
    </lineage>
</organism>
<dbReference type="RefSeq" id="WP_248150640.1">
    <property type="nucleotide sequence ID" value="NZ_JALNMJ010000002.1"/>
</dbReference>
<evidence type="ECO:0000256" key="1">
    <source>
        <dbReference type="ARBA" id="ARBA00023015"/>
    </source>
</evidence>
<keyword evidence="7" id="KW-1185">Reference proteome</keyword>
<evidence type="ECO:0000256" key="4">
    <source>
        <dbReference type="PROSITE-ProRule" id="PRU00335"/>
    </source>
</evidence>
<reference evidence="6" key="1">
    <citation type="submission" date="2022-04" db="EMBL/GenBank/DDBJ databases">
        <title>Roseibium sp. CAU 1639 isolated from mud.</title>
        <authorList>
            <person name="Kim W."/>
        </authorList>
    </citation>
    <scope>NUCLEOTIDE SEQUENCE</scope>
    <source>
        <strain evidence="6">CAU 1639</strain>
    </source>
</reference>
<evidence type="ECO:0000256" key="3">
    <source>
        <dbReference type="ARBA" id="ARBA00023163"/>
    </source>
</evidence>
<protein>
    <submittedName>
        <fullName evidence="6">TetR/AcrR family transcriptional regulator</fullName>
    </submittedName>
</protein>
<dbReference type="PANTHER" id="PTHR30055:SF234">
    <property type="entry name" value="HTH-TYPE TRANSCRIPTIONAL REGULATOR BETI"/>
    <property type="match status" value="1"/>
</dbReference>
<dbReference type="Gene3D" id="1.10.357.10">
    <property type="entry name" value="Tetracycline Repressor, domain 2"/>
    <property type="match status" value="1"/>
</dbReference>
<evidence type="ECO:0000256" key="2">
    <source>
        <dbReference type="ARBA" id="ARBA00023125"/>
    </source>
</evidence>
<dbReference type="PROSITE" id="PS50977">
    <property type="entry name" value="HTH_TETR_2"/>
    <property type="match status" value="1"/>
</dbReference>
<dbReference type="PANTHER" id="PTHR30055">
    <property type="entry name" value="HTH-TYPE TRANSCRIPTIONAL REGULATOR RUTR"/>
    <property type="match status" value="1"/>
</dbReference>
<dbReference type="InterPro" id="IPR036271">
    <property type="entry name" value="Tet_transcr_reg_TetR-rel_C_sf"/>
</dbReference>
<dbReference type="SUPFAM" id="SSF48498">
    <property type="entry name" value="Tetracyclin repressor-like, C-terminal domain"/>
    <property type="match status" value="1"/>
</dbReference>
<dbReference type="EMBL" id="JALNMJ010000002">
    <property type="protein sequence ID" value="MCK7611166.1"/>
    <property type="molecule type" value="Genomic_DNA"/>
</dbReference>
<dbReference type="InterPro" id="IPR009057">
    <property type="entry name" value="Homeodomain-like_sf"/>
</dbReference>
<dbReference type="Proteomes" id="UP001431221">
    <property type="component" value="Unassembled WGS sequence"/>
</dbReference>
<proteinExistence type="predicted"/>
<dbReference type="Pfam" id="PF13305">
    <property type="entry name" value="TetR_C_33"/>
    <property type="match status" value="1"/>
</dbReference>
<keyword evidence="2 4" id="KW-0238">DNA-binding</keyword>
<dbReference type="InterPro" id="IPR025996">
    <property type="entry name" value="MT1864/Rv1816-like_C"/>
</dbReference>
<sequence>MSGLQKAKSEETRRRVLEAAVAAVEAGGMEAVNIRNIAKEAGYSVGSVYKHFADQDALLIAVNSVTLGRIREIMGEVVEGTQDPLAQLRALAHAYLAFAQENKNLWTTLFGHHLPDGKPVPEWHIQENIALLAFIAGPLKALNPGLAGEALEDRTRTCFSAVHGLVTISLETRFISLTGARLKGEMDYLVERLAG</sequence>
<dbReference type="InterPro" id="IPR001647">
    <property type="entry name" value="HTH_TetR"/>
</dbReference>
<feature type="DNA-binding region" description="H-T-H motif" evidence="4">
    <location>
        <begin position="33"/>
        <end position="52"/>
    </location>
</feature>
<keyword evidence="3" id="KW-0804">Transcription</keyword>
<dbReference type="PRINTS" id="PR00455">
    <property type="entry name" value="HTHTETR"/>
</dbReference>